<dbReference type="AlphaFoldDB" id="A0A166KUS0"/>
<dbReference type="EMBL" id="KV417541">
    <property type="protein sequence ID" value="KZP22273.1"/>
    <property type="molecule type" value="Genomic_DNA"/>
</dbReference>
<organism evidence="1 2">
    <name type="scientific">Athelia psychrophila</name>
    <dbReference type="NCBI Taxonomy" id="1759441"/>
    <lineage>
        <taxon>Eukaryota</taxon>
        <taxon>Fungi</taxon>
        <taxon>Dikarya</taxon>
        <taxon>Basidiomycota</taxon>
        <taxon>Agaricomycotina</taxon>
        <taxon>Agaricomycetes</taxon>
        <taxon>Agaricomycetidae</taxon>
        <taxon>Atheliales</taxon>
        <taxon>Atheliaceae</taxon>
        <taxon>Athelia</taxon>
    </lineage>
</organism>
<evidence type="ECO:0000313" key="2">
    <source>
        <dbReference type="Proteomes" id="UP000076532"/>
    </source>
</evidence>
<sequence>MKFSPPSGLACLLRHGTWSWAESRQLALGGVTLIWMEVINLIRNSSNLLQMCFSSSSPCEPALNTQTPFVTSVSRSTSRGGISVQSQSQFQSQSAVVGHMFGFQIVGDVLCLPLTQKLLPIRPVPFACGAYLFWVSRALSLVLHRILKTQLFNIQSLALTPSPVFPQAKPSLIIQGLSYNANIMPLSRICSNGVILALQANGGFPMAVPYSDPNIAVLRETHNNRQKKAAGG</sequence>
<keyword evidence="2" id="KW-1185">Reference proteome</keyword>
<accession>A0A166KUS0</accession>
<gene>
    <name evidence="1" type="ORF">FIBSPDRAFT_890608</name>
</gene>
<protein>
    <submittedName>
        <fullName evidence="1">Uncharacterized protein</fullName>
    </submittedName>
</protein>
<reference evidence="1 2" key="1">
    <citation type="journal article" date="2016" name="Mol. Biol. Evol.">
        <title>Comparative Genomics of Early-Diverging Mushroom-Forming Fungi Provides Insights into the Origins of Lignocellulose Decay Capabilities.</title>
        <authorList>
            <person name="Nagy L.G."/>
            <person name="Riley R."/>
            <person name="Tritt A."/>
            <person name="Adam C."/>
            <person name="Daum C."/>
            <person name="Floudas D."/>
            <person name="Sun H."/>
            <person name="Yadav J.S."/>
            <person name="Pangilinan J."/>
            <person name="Larsson K.H."/>
            <person name="Matsuura K."/>
            <person name="Barry K."/>
            <person name="Labutti K."/>
            <person name="Kuo R."/>
            <person name="Ohm R.A."/>
            <person name="Bhattacharya S.S."/>
            <person name="Shirouzu T."/>
            <person name="Yoshinaga Y."/>
            <person name="Martin F.M."/>
            <person name="Grigoriev I.V."/>
            <person name="Hibbett D.S."/>
        </authorList>
    </citation>
    <scope>NUCLEOTIDE SEQUENCE [LARGE SCALE GENOMIC DNA]</scope>
    <source>
        <strain evidence="1 2">CBS 109695</strain>
    </source>
</reference>
<proteinExistence type="predicted"/>
<evidence type="ECO:0000313" key="1">
    <source>
        <dbReference type="EMBL" id="KZP22273.1"/>
    </source>
</evidence>
<dbReference type="Proteomes" id="UP000076532">
    <property type="component" value="Unassembled WGS sequence"/>
</dbReference>
<name>A0A166KUS0_9AGAM</name>